<proteinExistence type="predicted"/>
<accession>A0ABV5WN52</accession>
<protein>
    <recommendedName>
        <fullName evidence="3">DUF11 domain-containing protein</fullName>
    </recommendedName>
</protein>
<evidence type="ECO:0008006" key="3">
    <source>
        <dbReference type="Google" id="ProtNLM"/>
    </source>
</evidence>
<keyword evidence="2" id="KW-1185">Reference proteome</keyword>
<evidence type="ECO:0000313" key="1">
    <source>
        <dbReference type="EMBL" id="MFB9762094.1"/>
    </source>
</evidence>
<dbReference type="Proteomes" id="UP001589609">
    <property type="component" value="Unassembled WGS sequence"/>
</dbReference>
<reference evidence="1 2" key="1">
    <citation type="submission" date="2024-09" db="EMBL/GenBank/DDBJ databases">
        <authorList>
            <person name="Sun Q."/>
            <person name="Mori K."/>
        </authorList>
    </citation>
    <scope>NUCLEOTIDE SEQUENCE [LARGE SCALE GENOMIC DNA]</scope>
    <source>
        <strain evidence="1 2">JCM 11201</strain>
    </source>
</reference>
<evidence type="ECO:0000313" key="2">
    <source>
        <dbReference type="Proteomes" id="UP001589609"/>
    </source>
</evidence>
<name>A0ABV5WN52_9BACI</name>
<dbReference type="EMBL" id="JBHMAF010000196">
    <property type="protein sequence ID" value="MFB9762094.1"/>
    <property type="molecule type" value="Genomic_DNA"/>
</dbReference>
<sequence>MSKCQDRLDMSVYTVYEPEETQMRVTLSAASSLTDIECAMHLPEGVILRSSSIPPAKVEEETVTWTNPNISRWEVAVTPSSETIRFTVTGRIGNERVLVERVVQGGEKFVLAQLIVCNQSRKVSDYQPGDVLEIEIRLRNCGTVDVVQLFGSHMIRDYLSYIPDTLQTDKGEGAVVFRLVRWRIPLLQPGEEAVLAFQTRAQEGNPHDHITIGATYTFQARSMMYGPYETERVLLSKE</sequence>
<comment type="caution">
    <text evidence="1">The sequence shown here is derived from an EMBL/GenBank/DDBJ whole genome shotgun (WGS) entry which is preliminary data.</text>
</comment>
<gene>
    <name evidence="1" type="ORF">ACFFMS_28105</name>
</gene>
<organism evidence="1 2">
    <name type="scientific">Ectobacillus funiculus</name>
    <dbReference type="NCBI Taxonomy" id="137993"/>
    <lineage>
        <taxon>Bacteria</taxon>
        <taxon>Bacillati</taxon>
        <taxon>Bacillota</taxon>
        <taxon>Bacilli</taxon>
        <taxon>Bacillales</taxon>
        <taxon>Bacillaceae</taxon>
        <taxon>Ectobacillus</taxon>
    </lineage>
</organism>
<dbReference type="RefSeq" id="WP_379952098.1">
    <property type="nucleotide sequence ID" value="NZ_JBHMAF010000196.1"/>
</dbReference>